<evidence type="ECO:0000256" key="1">
    <source>
        <dbReference type="ARBA" id="ARBA00005537"/>
    </source>
</evidence>
<dbReference type="Pfam" id="PF05769">
    <property type="entry name" value="SIKE"/>
    <property type="match status" value="1"/>
</dbReference>
<dbReference type="EMBL" id="KN716354">
    <property type="protein sequence ID" value="KJH46406.1"/>
    <property type="molecule type" value="Genomic_DNA"/>
</dbReference>
<evidence type="ECO:0000256" key="2">
    <source>
        <dbReference type="ARBA" id="ARBA00023054"/>
    </source>
</evidence>
<dbReference type="InterPro" id="IPR008555">
    <property type="entry name" value="SIKE"/>
</dbReference>
<name>A0A0D8XVM4_DICVI</name>
<dbReference type="STRING" id="29172.A0A0D8XVM4"/>
<comment type="similarity">
    <text evidence="1">Belongs to the SIKE family.</text>
</comment>
<gene>
    <name evidence="3" type="ORF">DICVIV_07529</name>
</gene>
<keyword evidence="2" id="KW-0175">Coiled coil</keyword>
<reference evidence="4" key="2">
    <citation type="journal article" date="2016" name="Sci. Rep.">
        <title>Dictyocaulus viviparus genome, variome and transcriptome elucidate lungworm biology and support future intervention.</title>
        <authorList>
            <person name="McNulty S.N."/>
            <person name="Strube C."/>
            <person name="Rosa B.A."/>
            <person name="Martin J.C."/>
            <person name="Tyagi R."/>
            <person name="Choi Y.J."/>
            <person name="Wang Q."/>
            <person name="Hallsworth Pepin K."/>
            <person name="Zhang X."/>
            <person name="Ozersky P."/>
            <person name="Wilson R.K."/>
            <person name="Sternberg P.W."/>
            <person name="Gasser R.B."/>
            <person name="Mitreva M."/>
        </authorList>
    </citation>
    <scope>NUCLEOTIDE SEQUENCE [LARGE SCALE GENOMIC DNA]</scope>
    <source>
        <strain evidence="4">HannoverDv2000</strain>
    </source>
</reference>
<evidence type="ECO:0000313" key="3">
    <source>
        <dbReference type="EMBL" id="KJH46406.1"/>
    </source>
</evidence>
<dbReference type="PANTHER" id="PTHR12186:SF2">
    <property type="entry name" value="FGFR1 ONCOGENE PARTNER 2 HOMOLOG"/>
    <property type="match status" value="1"/>
</dbReference>
<accession>A0A0D8XVM4</accession>
<evidence type="ECO:0000313" key="4">
    <source>
        <dbReference type="Proteomes" id="UP000053766"/>
    </source>
</evidence>
<reference evidence="3 4" key="1">
    <citation type="submission" date="2013-11" db="EMBL/GenBank/DDBJ databases">
        <title>Draft genome of the bovine lungworm Dictyocaulus viviparus.</title>
        <authorList>
            <person name="Mitreva M."/>
        </authorList>
    </citation>
    <scope>NUCLEOTIDE SEQUENCE [LARGE SCALE GENOMIC DNA]</scope>
    <source>
        <strain evidence="3 4">HannoverDv2000</strain>
    </source>
</reference>
<sequence>MFEYSEFDIFLTTVVNKFHCYWPILGIMANAKIESIVRDTKDLMLQINGGEKRIDEMIRRVNTVNEKISCIRDYRHCMSAINPYTVNGSRRAVLLEELQRENRQILAFHEENRNLREAIDESMETLAIVMTRHRNVITRIDRMSKRPLPRDAAKLFIENCDDNGAKDKERFRRLICDLSDLMKQCEDVSTNDLQVLSQLLYENDILREVLSSAVVTTPGVKQAFSNALAELKIKNEPSSTNVVLADAEVNTGISEKFNEAVSLVS</sequence>
<dbReference type="OrthoDB" id="21214at2759"/>
<dbReference type="PANTHER" id="PTHR12186">
    <property type="entry name" value="SIKE FAMILY MEMBER"/>
    <property type="match status" value="1"/>
</dbReference>
<proteinExistence type="inferred from homology"/>
<keyword evidence="4" id="KW-1185">Reference proteome</keyword>
<protein>
    <submittedName>
        <fullName evidence="3">Uncharacterized protein</fullName>
    </submittedName>
</protein>
<dbReference type="AlphaFoldDB" id="A0A0D8XVM4"/>
<organism evidence="3 4">
    <name type="scientific">Dictyocaulus viviparus</name>
    <name type="common">Bovine lungworm</name>
    <dbReference type="NCBI Taxonomy" id="29172"/>
    <lineage>
        <taxon>Eukaryota</taxon>
        <taxon>Metazoa</taxon>
        <taxon>Ecdysozoa</taxon>
        <taxon>Nematoda</taxon>
        <taxon>Chromadorea</taxon>
        <taxon>Rhabditida</taxon>
        <taxon>Rhabditina</taxon>
        <taxon>Rhabditomorpha</taxon>
        <taxon>Strongyloidea</taxon>
        <taxon>Metastrongylidae</taxon>
        <taxon>Dictyocaulus</taxon>
    </lineage>
</organism>
<dbReference type="Proteomes" id="UP000053766">
    <property type="component" value="Unassembled WGS sequence"/>
</dbReference>